<dbReference type="PANTHER" id="PTHR13884:SF9">
    <property type="entry name" value="PROTEIN CBG13449"/>
    <property type="match status" value="1"/>
</dbReference>
<dbReference type="WBParaSite" id="maker-uti_cns_0010910-snap-gene-0.2-mRNA-1">
    <property type="protein sequence ID" value="maker-uti_cns_0010910-snap-gene-0.2-mRNA-1"/>
    <property type="gene ID" value="maker-uti_cns_0010910-snap-gene-0.2"/>
</dbReference>
<dbReference type="AlphaFoldDB" id="A0A1I8I972"/>
<evidence type="ECO:0000313" key="2">
    <source>
        <dbReference type="Proteomes" id="UP000095280"/>
    </source>
</evidence>
<proteinExistence type="predicted"/>
<feature type="region of interest" description="Disordered" evidence="1">
    <location>
        <begin position="138"/>
        <end position="169"/>
    </location>
</feature>
<evidence type="ECO:0000256" key="1">
    <source>
        <dbReference type="SAM" id="MobiDB-lite"/>
    </source>
</evidence>
<organism evidence="2 3">
    <name type="scientific">Macrostomum lignano</name>
    <dbReference type="NCBI Taxonomy" id="282301"/>
    <lineage>
        <taxon>Eukaryota</taxon>
        <taxon>Metazoa</taxon>
        <taxon>Spiralia</taxon>
        <taxon>Lophotrochozoa</taxon>
        <taxon>Platyhelminthes</taxon>
        <taxon>Rhabditophora</taxon>
        <taxon>Macrostomorpha</taxon>
        <taxon>Macrostomida</taxon>
        <taxon>Macrostomidae</taxon>
        <taxon>Macrostomum</taxon>
    </lineage>
</organism>
<dbReference type="PANTHER" id="PTHR13884">
    <property type="entry name" value="DUF853 DOMAIN-CONTAINING PROTEIN"/>
    <property type="match status" value="1"/>
</dbReference>
<protein>
    <submittedName>
        <fullName evidence="3">Mediator of RNA polymerase II transcription subunit 13</fullName>
    </submittedName>
</protein>
<reference evidence="3" key="1">
    <citation type="submission" date="2016-11" db="UniProtKB">
        <authorList>
            <consortium name="WormBaseParasite"/>
        </authorList>
    </citation>
    <scope>IDENTIFICATION</scope>
</reference>
<evidence type="ECO:0000313" key="3">
    <source>
        <dbReference type="WBParaSite" id="maker-uti_cns_0010910-snap-gene-0.2-mRNA-1"/>
    </source>
</evidence>
<keyword evidence="2" id="KW-1185">Reference proteome</keyword>
<accession>A0A1I8I972</accession>
<sequence length="629" mass="72496">NLLYQTDKNLLYKIYQNLLYQIYQNLLYQIYQNLLYQIYQNLLHQIYQNLLYQIYQNLLYQIYQNLLYQIYQNLLYQIYQNLLYQIYQNLLHQIYQNLLATASRVSLTVEEQRVQSAPQMRLTASLRQAAHREYGAAWPVPGNQLSRSASGRDHDDRGSSAPVRGLASSNGGVVSALRSSNSWLVYMADSASRHTWCMVRTASSGKSPLAVSPDSMTQSAPSSTALATSEISARVGRGLLIMDSSIWVAQITGLPARLHLRKDLLRRNLDAQVASSNHNTVGSLHNLVKASNAFVILNFGNNFYILASLAKNMPDLTDGIRIPDEGGEHHVQAEVNREFQILAILLRHRRQVHRRPRQLAAVLDFAEQRFVANLLHQQADQAVVYEYPAAFVDHLERICQQSSIENRGNIRTALVWPSNRAGPLAVLGDLDDAQGVGEAGAGLPAGHHDDKVAAIDEAALPTVGNGELDALVHNLLYQTDKNLLYKIYQNLLYQIYQNLLYQIYQNLLYQIYQNLLHQIYQNLLYQIYQNLLYQNLQNLLYQIYQNLLYQIYQNLLNLLYQIYQNLLYQINPNLFYQTYRNLFYQSYRNLFYQTYQNLLHQTTRTYSAKPLPEFTLSNLPESTLQIYQT</sequence>
<dbReference type="InterPro" id="IPR053236">
    <property type="entry name" value="Cornifin"/>
</dbReference>
<dbReference type="Proteomes" id="UP000095280">
    <property type="component" value="Unplaced"/>
</dbReference>
<name>A0A1I8I972_9PLAT</name>